<dbReference type="PANTHER" id="PTHR40657">
    <property type="entry name" value="HYPOTHETICAL PROTEIN LOC681367"/>
    <property type="match status" value="1"/>
</dbReference>
<gene>
    <name evidence="4" type="ORF">WMY93_031444</name>
</gene>
<dbReference type="InterPro" id="IPR039995">
    <property type="entry name" value="PEX39"/>
</dbReference>
<name>A0AAW0MFN0_9GOBI</name>
<evidence type="ECO:0000259" key="3">
    <source>
        <dbReference type="Pfam" id="PF17733"/>
    </source>
</evidence>
<evidence type="ECO:0000256" key="1">
    <source>
        <dbReference type="SAM" id="MobiDB-lite"/>
    </source>
</evidence>
<comment type="caution">
    <text evidence="4">The sequence shown here is derived from an EMBL/GenBank/DDBJ whole genome shotgun (WGS) entry which is preliminary data.</text>
</comment>
<dbReference type="Proteomes" id="UP001460270">
    <property type="component" value="Unassembled WGS sequence"/>
</dbReference>
<evidence type="ECO:0000313" key="5">
    <source>
        <dbReference type="Proteomes" id="UP001460270"/>
    </source>
</evidence>
<reference evidence="5" key="1">
    <citation type="submission" date="2024-04" db="EMBL/GenBank/DDBJ databases">
        <title>Salinicola lusitanus LLJ914,a marine bacterium isolated from the Okinawa Trough.</title>
        <authorList>
            <person name="Li J."/>
        </authorList>
    </citation>
    <scope>NUCLEOTIDE SEQUENCE [LARGE SCALE GENOMIC DNA]</scope>
</reference>
<keyword evidence="2" id="KW-0732">Signal</keyword>
<dbReference type="AlphaFoldDB" id="A0AAW0MFN0"/>
<feature type="domain" description="Peroxisomal membrane protein PEX14-like KPWE" evidence="3">
    <location>
        <begin position="84"/>
        <end position="128"/>
    </location>
</feature>
<dbReference type="Pfam" id="PF17733">
    <property type="entry name" value="KPWE_dom"/>
    <property type="match status" value="1"/>
</dbReference>
<organism evidence="4 5">
    <name type="scientific">Mugilogobius chulae</name>
    <name type="common">yellowstripe goby</name>
    <dbReference type="NCBI Taxonomy" id="88201"/>
    <lineage>
        <taxon>Eukaryota</taxon>
        <taxon>Metazoa</taxon>
        <taxon>Chordata</taxon>
        <taxon>Craniata</taxon>
        <taxon>Vertebrata</taxon>
        <taxon>Euteleostomi</taxon>
        <taxon>Actinopterygii</taxon>
        <taxon>Neopterygii</taxon>
        <taxon>Teleostei</taxon>
        <taxon>Neoteleostei</taxon>
        <taxon>Acanthomorphata</taxon>
        <taxon>Gobiaria</taxon>
        <taxon>Gobiiformes</taxon>
        <taxon>Gobioidei</taxon>
        <taxon>Gobiidae</taxon>
        <taxon>Gobionellinae</taxon>
        <taxon>Mugilogobius</taxon>
    </lineage>
</organism>
<proteinExistence type="predicted"/>
<feature type="region of interest" description="Disordered" evidence="1">
    <location>
        <begin position="138"/>
        <end position="161"/>
    </location>
</feature>
<protein>
    <recommendedName>
        <fullName evidence="3">Peroxisomal membrane protein PEX14-like KPWE domain-containing protein</fullName>
    </recommendedName>
</protein>
<dbReference type="InterPro" id="IPR040554">
    <property type="entry name" value="KPWE_PEX14_dom"/>
</dbReference>
<feature type="signal peptide" evidence="2">
    <location>
        <begin position="1"/>
        <end position="21"/>
    </location>
</feature>
<feature type="chain" id="PRO_5043407413" description="Peroxisomal membrane protein PEX14-like KPWE domain-containing protein" evidence="2">
    <location>
        <begin position="22"/>
        <end position="191"/>
    </location>
</feature>
<dbReference type="EMBL" id="JBBPFD010000665">
    <property type="protein sequence ID" value="KAK7877915.1"/>
    <property type="molecule type" value="Genomic_DNA"/>
</dbReference>
<evidence type="ECO:0000313" key="4">
    <source>
        <dbReference type="EMBL" id="KAK7877915.1"/>
    </source>
</evidence>
<keyword evidence="5" id="KW-1185">Reference proteome</keyword>
<dbReference type="PANTHER" id="PTHR40657:SF1">
    <property type="entry name" value="RIKEN CDNA 2310039H08 GENE"/>
    <property type="match status" value="1"/>
</dbReference>
<accession>A0AAW0MFN0</accession>
<sequence>MFKVFFQLLSQSLLLPLRLLCHELKKEKGACPLSLTECLIFDFPPIQTSVCREGFLTSVFHNQFHILKEEETSEGRAETETVNLTFAEVMKLVQEGKEVPGVKKLDIQPTNQDPAPSRLQRIQKPWEKSLHSQCRIRTRNSPLVERKDGGSQGHSRNGPNLLPVSTAHVVHVGVVFGKTKILENRRDIYKP</sequence>
<evidence type="ECO:0000256" key="2">
    <source>
        <dbReference type="SAM" id="SignalP"/>
    </source>
</evidence>